<evidence type="ECO:0000313" key="2">
    <source>
        <dbReference type="EMBL" id="MES4990243.1"/>
    </source>
</evidence>
<dbReference type="Pfam" id="PF10592">
    <property type="entry name" value="AIPR"/>
    <property type="match status" value="1"/>
</dbReference>
<dbReference type="InterPro" id="IPR018891">
    <property type="entry name" value="AIPR_C"/>
</dbReference>
<dbReference type="GeneID" id="92924464"/>
<accession>A0ABD5LGC0</accession>
<comment type="caution">
    <text evidence="2">The sequence shown here is derived from an EMBL/GenBank/DDBJ whole genome shotgun (WGS) entry which is preliminary data.</text>
</comment>
<name>A0ABD5LGC0_AGRRD</name>
<feature type="domain" description="Abortive phage infection protein C-terminal" evidence="1">
    <location>
        <begin position="284"/>
        <end position="508"/>
    </location>
</feature>
<dbReference type="Proteomes" id="UP001438189">
    <property type="component" value="Unassembled WGS sequence"/>
</dbReference>
<dbReference type="RefSeq" id="WP_181018384.1">
    <property type="nucleotide sequence ID" value="NZ_JAAQPQ010000002.1"/>
</dbReference>
<evidence type="ECO:0000259" key="1">
    <source>
        <dbReference type="Pfam" id="PF10592"/>
    </source>
</evidence>
<reference evidence="2 3" key="1">
    <citation type="submission" date="2024-06" db="EMBL/GenBank/DDBJ databases">
        <title>Genome sequencing of Agrobacterium spp. from tobacco in Serbia.</title>
        <authorList>
            <person name="Ilicic R.J."/>
            <person name="Studholme D.J."/>
            <person name="Jelusic A."/>
            <person name="Barac G."/>
            <person name="Bagi F."/>
            <person name="Popovic Milovanovic T."/>
        </authorList>
    </citation>
    <scope>NUCLEOTIDE SEQUENCE [LARGE SCALE GENOMIC DNA]</scope>
    <source>
        <strain evidence="2 3">DA1</strain>
    </source>
</reference>
<organism evidence="2 3">
    <name type="scientific">Agrobacterium radiobacter</name>
    <dbReference type="NCBI Taxonomy" id="362"/>
    <lineage>
        <taxon>Bacteria</taxon>
        <taxon>Pseudomonadati</taxon>
        <taxon>Pseudomonadota</taxon>
        <taxon>Alphaproteobacteria</taxon>
        <taxon>Hyphomicrobiales</taxon>
        <taxon>Rhizobiaceae</taxon>
        <taxon>Rhizobium/Agrobacterium group</taxon>
        <taxon>Agrobacterium</taxon>
        <taxon>Agrobacterium tumefaciens complex</taxon>
    </lineage>
</organism>
<dbReference type="AlphaFoldDB" id="A0ABD5LGC0"/>
<proteinExistence type="predicted"/>
<sequence length="597" mass="66916">MLRPFCLPGTTRFPAKRQDFYSLPIFTTLALKSYFNTFCQNFGAPYSDSKNFEAFANYCIFSKYTGDSVEISDLVYDGADPGIDGAFLYLDDRAVMSLDELSEIFDGSRREYSVSVVFTQVKSSTSWSKMEVDFFIAAVVDLLSDEPAQPHAPHLAEFRSMFKTVFDNIGRIKNGLPDLHVYFLTAAPDTDAPEINAAFSIGENSLKKLGYAHDTRYVKGHRDFIHDLWLSADGPVEARLPTIGYAPFPAAPNINNAYVATVQARNFIDTVLKSADGTPRKKLFEENVRDFLGVDADVNSEIASTLDEADKKSRFGLMNNGITIVASSVRPAGQEIFIRDFQIVNGCQTSNVLISLDEKVDASVSLMVKLIEADEPSVIDDIVRATNRQSKVEDAQFISTLDVLRKLEQYFNARGASETNRLYFERRKGQYAPENVVPVRVFDVRETARCYAAITMMRPDLASRYPNRLTGELLNDVFKPGSPEETYYTACFAHYRLKMLISNKKFDGRYSKLRWHLMCAAAKYCSENYKNLGCKTKNEAIYSLFSANEGVWFDRLNALVTAAIPDPDISRDLLKSPPLTATILSNVDALQENASFA</sequence>
<evidence type="ECO:0000313" key="3">
    <source>
        <dbReference type="Proteomes" id="UP001438189"/>
    </source>
</evidence>
<protein>
    <submittedName>
        <fullName evidence="2">AIPR family protein</fullName>
    </submittedName>
</protein>
<gene>
    <name evidence="2" type="ORF">ABVB70_07845</name>
</gene>
<dbReference type="EMBL" id="JBETME010000002">
    <property type="protein sequence ID" value="MES4990243.1"/>
    <property type="molecule type" value="Genomic_DNA"/>
</dbReference>